<name>A3QF38_SHELP</name>
<protein>
    <recommendedName>
        <fullName evidence="3">UspA domain protein</fullName>
    </recommendedName>
</protein>
<dbReference type="Pfam" id="PF11964">
    <property type="entry name" value="SpoIIAA-like"/>
    <property type="match status" value="1"/>
</dbReference>
<dbReference type="InterPro" id="IPR021866">
    <property type="entry name" value="SpoIIAA-like"/>
</dbReference>
<dbReference type="EMBL" id="CP000606">
    <property type="protein sequence ID" value="ABO24086.1"/>
    <property type="molecule type" value="Genomic_DNA"/>
</dbReference>
<keyword evidence="2" id="KW-1185">Reference proteome</keyword>
<reference evidence="1 2" key="1">
    <citation type="submission" date="2007-03" db="EMBL/GenBank/DDBJ databases">
        <title>Complete sequence of Shewanella loihica PV-4.</title>
        <authorList>
            <consortium name="US DOE Joint Genome Institute"/>
            <person name="Copeland A."/>
            <person name="Lucas S."/>
            <person name="Lapidus A."/>
            <person name="Barry K."/>
            <person name="Detter J.C."/>
            <person name="Glavina del Rio T."/>
            <person name="Hammon N."/>
            <person name="Israni S."/>
            <person name="Dalin E."/>
            <person name="Tice H."/>
            <person name="Pitluck S."/>
            <person name="Chain P."/>
            <person name="Malfatti S."/>
            <person name="Shin M."/>
            <person name="Vergez L."/>
            <person name="Schmutz J."/>
            <person name="Larimer F."/>
            <person name="Land M."/>
            <person name="Hauser L."/>
            <person name="Kyrpides N."/>
            <person name="Mikhailova N."/>
            <person name="Romine M.F."/>
            <person name="Serres G."/>
            <person name="Fredrickson J."/>
            <person name="Tiedje J."/>
            <person name="Richardson P."/>
        </authorList>
    </citation>
    <scope>NUCLEOTIDE SEQUENCE [LARGE SCALE GENOMIC DNA]</scope>
    <source>
        <strain evidence="2">ATCC BAA-1088 / PV-4</strain>
    </source>
</reference>
<dbReference type="Gene3D" id="3.40.50.10600">
    <property type="entry name" value="SpoIIaa-like domains"/>
    <property type="match status" value="1"/>
</dbReference>
<evidence type="ECO:0000313" key="2">
    <source>
        <dbReference type="Proteomes" id="UP000001558"/>
    </source>
</evidence>
<dbReference type="HOGENOM" id="CLU_137390_1_1_6"/>
<sequence>MIELLSGFHHDTVAVKARGVLSRADYDQTLVPAIETKLQDHSTIKLWYEFSEEFEGVSVETLWDDAKLGFFHLTDFSRVAIITDSEWVANTAKVMAYMAPCPVKVFARQAADEALRWLGESLPD</sequence>
<dbReference type="KEGG" id="slo:Shew_2220"/>
<dbReference type="eggNOG" id="ENOG5032Z4S">
    <property type="taxonomic scope" value="Bacteria"/>
</dbReference>
<dbReference type="AlphaFoldDB" id="A3QF38"/>
<dbReference type="Proteomes" id="UP000001558">
    <property type="component" value="Chromosome"/>
</dbReference>
<dbReference type="InterPro" id="IPR038396">
    <property type="entry name" value="SpoIIAA-like_sf"/>
</dbReference>
<dbReference type="STRING" id="323850.Shew_2220"/>
<gene>
    <name evidence="1" type="ordered locus">Shew_2220</name>
</gene>
<evidence type="ECO:0000313" key="1">
    <source>
        <dbReference type="EMBL" id="ABO24086.1"/>
    </source>
</evidence>
<dbReference type="RefSeq" id="WP_011866018.1">
    <property type="nucleotide sequence ID" value="NC_009092.1"/>
</dbReference>
<dbReference type="OrthoDB" id="555504at2"/>
<dbReference type="InterPro" id="IPR036513">
    <property type="entry name" value="STAS_dom_sf"/>
</dbReference>
<dbReference type="SUPFAM" id="SSF52091">
    <property type="entry name" value="SpoIIaa-like"/>
    <property type="match status" value="1"/>
</dbReference>
<proteinExistence type="predicted"/>
<accession>A3QF38</accession>
<organism evidence="1 2">
    <name type="scientific">Shewanella loihica (strain ATCC BAA-1088 / PV-4)</name>
    <dbReference type="NCBI Taxonomy" id="323850"/>
    <lineage>
        <taxon>Bacteria</taxon>
        <taxon>Pseudomonadati</taxon>
        <taxon>Pseudomonadota</taxon>
        <taxon>Gammaproteobacteria</taxon>
        <taxon>Alteromonadales</taxon>
        <taxon>Shewanellaceae</taxon>
        <taxon>Shewanella</taxon>
    </lineage>
</organism>
<evidence type="ECO:0008006" key="3">
    <source>
        <dbReference type="Google" id="ProtNLM"/>
    </source>
</evidence>